<dbReference type="PANTHER" id="PTHR42928:SF5">
    <property type="entry name" value="BLR1237 PROTEIN"/>
    <property type="match status" value="1"/>
</dbReference>
<evidence type="ECO:0000256" key="2">
    <source>
        <dbReference type="SAM" id="SignalP"/>
    </source>
</evidence>
<evidence type="ECO:0000313" key="3">
    <source>
        <dbReference type="EMBL" id="ARP95829.1"/>
    </source>
</evidence>
<dbReference type="InterPro" id="IPR005064">
    <property type="entry name" value="BUG"/>
</dbReference>
<accession>A0A1W6ZET8</accession>
<proteinExistence type="inferred from homology"/>
<dbReference type="Gene3D" id="3.40.190.150">
    <property type="entry name" value="Bordetella uptake gene, domain 1"/>
    <property type="match status" value="1"/>
</dbReference>
<reference evidence="3 4" key="1">
    <citation type="submission" date="2017-05" db="EMBL/GenBank/DDBJ databases">
        <title>Complete and WGS of Bordetella genogroups.</title>
        <authorList>
            <person name="Spilker T."/>
            <person name="LiPuma J."/>
        </authorList>
    </citation>
    <scope>NUCLEOTIDE SEQUENCE [LARGE SCALE GENOMIC DNA]</scope>
    <source>
        <strain evidence="3 4">AU7206</strain>
    </source>
</reference>
<organism evidence="3 4">
    <name type="scientific">Bordetella genomosp. 13</name>
    <dbReference type="NCBI Taxonomy" id="463040"/>
    <lineage>
        <taxon>Bacteria</taxon>
        <taxon>Pseudomonadati</taxon>
        <taxon>Pseudomonadota</taxon>
        <taxon>Betaproteobacteria</taxon>
        <taxon>Burkholderiales</taxon>
        <taxon>Alcaligenaceae</taxon>
        <taxon>Bordetella</taxon>
    </lineage>
</organism>
<name>A0A1W6ZET8_9BORD</name>
<evidence type="ECO:0000313" key="4">
    <source>
        <dbReference type="Proteomes" id="UP000194161"/>
    </source>
</evidence>
<keyword evidence="4" id="KW-1185">Reference proteome</keyword>
<dbReference type="SUPFAM" id="SSF53850">
    <property type="entry name" value="Periplasmic binding protein-like II"/>
    <property type="match status" value="1"/>
</dbReference>
<feature type="chain" id="PRO_5013184810" description="Twin-arginine translocation pathway signal protein" evidence="2">
    <location>
        <begin position="23"/>
        <end position="324"/>
    </location>
</feature>
<feature type="signal peptide" evidence="2">
    <location>
        <begin position="1"/>
        <end position="22"/>
    </location>
</feature>
<comment type="similarity">
    <text evidence="1">Belongs to the UPF0065 (bug) family.</text>
</comment>
<dbReference type="Pfam" id="PF03401">
    <property type="entry name" value="TctC"/>
    <property type="match status" value="1"/>
</dbReference>
<protein>
    <recommendedName>
        <fullName evidence="5">Twin-arginine translocation pathway signal protein</fullName>
    </recommendedName>
</protein>
<dbReference type="InterPro" id="IPR042100">
    <property type="entry name" value="Bug_dom1"/>
</dbReference>
<dbReference type="AlphaFoldDB" id="A0A1W6ZET8"/>
<evidence type="ECO:0000256" key="1">
    <source>
        <dbReference type="ARBA" id="ARBA00006987"/>
    </source>
</evidence>
<gene>
    <name evidence="3" type="ORF">CAL15_16455</name>
</gene>
<dbReference type="RefSeq" id="WP_086079590.1">
    <property type="nucleotide sequence ID" value="NZ_CP021111.1"/>
</dbReference>
<dbReference type="Gene3D" id="3.40.190.10">
    <property type="entry name" value="Periplasmic binding protein-like II"/>
    <property type="match status" value="1"/>
</dbReference>
<dbReference type="Proteomes" id="UP000194161">
    <property type="component" value="Chromosome"/>
</dbReference>
<dbReference type="PANTHER" id="PTHR42928">
    <property type="entry name" value="TRICARBOXYLATE-BINDING PROTEIN"/>
    <property type="match status" value="1"/>
</dbReference>
<keyword evidence="2" id="KW-0732">Signal</keyword>
<dbReference type="OrthoDB" id="9150102at2"/>
<dbReference type="STRING" id="463040.CAL15_16455"/>
<evidence type="ECO:0008006" key="5">
    <source>
        <dbReference type="Google" id="ProtNLM"/>
    </source>
</evidence>
<sequence>MNTRRRLMLTLGGLALMRPALSMSQDQQAGTVRLLVGFPPGATGDRIARLVAPALAARLQASVIVENRSGAGGQLAIAQAKTGPSDGSMLLQTIGSSMVIYPHTYRNLPYDPFQDFVPIGTVATAPIAFVRAASVPADSVKEVAGLIRQNPKLGFYGSPASGSVFHFSGVLLQRAMGSDFTHVAYRGSAPALADVLSGQVPFAFLTPSDILDHHRAGKLRILAVTGKARASQLQDVPTFAEEGFSNLMNQEWFSYFLTRNAGAETVARYRAAVRDVVGDEKVRAALLAAGLEIGEGDAAALASTMKREFDQWKALVNEIGFVAD</sequence>
<dbReference type="EMBL" id="CP021111">
    <property type="protein sequence ID" value="ARP95829.1"/>
    <property type="molecule type" value="Genomic_DNA"/>
</dbReference>
<dbReference type="PIRSF" id="PIRSF017082">
    <property type="entry name" value="YflP"/>
    <property type="match status" value="1"/>
</dbReference>
<dbReference type="KEGG" id="bgm:CAL15_16455"/>